<dbReference type="AlphaFoldDB" id="A0ABD5VFI2"/>
<dbReference type="Pfam" id="PF00582">
    <property type="entry name" value="Usp"/>
    <property type="match status" value="1"/>
</dbReference>
<dbReference type="EMBL" id="JBHSXN010000003">
    <property type="protein sequence ID" value="MFC6954184.1"/>
    <property type="molecule type" value="Genomic_DNA"/>
</dbReference>
<comment type="caution">
    <text evidence="3">The sequence shown here is derived from an EMBL/GenBank/DDBJ whole genome shotgun (WGS) entry which is preliminary data.</text>
</comment>
<evidence type="ECO:0000256" key="1">
    <source>
        <dbReference type="ARBA" id="ARBA00008791"/>
    </source>
</evidence>
<gene>
    <name evidence="3" type="ORF">ACFQGB_15080</name>
</gene>
<name>A0ABD5VFI2_9EURY</name>
<sequence>MNRILVPFDGSPLSRRALEWATTAFPDATAIAFYVIDQQTDPTASEGWGDHPGEWEEWLADRDDHARALFADARDVVNDDATLETGVGVGRVVAEILDAVDAFDADLVVVGLHGRSRFVEVLPGETAEAVMRQSPVPVVVVRNPPAS</sequence>
<dbReference type="SUPFAM" id="SSF52402">
    <property type="entry name" value="Adenine nucleotide alpha hydrolases-like"/>
    <property type="match status" value="1"/>
</dbReference>
<evidence type="ECO:0000259" key="2">
    <source>
        <dbReference type="Pfam" id="PF00582"/>
    </source>
</evidence>
<dbReference type="InterPro" id="IPR006015">
    <property type="entry name" value="Universal_stress_UspA"/>
</dbReference>
<dbReference type="CDD" id="cd00293">
    <property type="entry name" value="USP-like"/>
    <property type="match status" value="1"/>
</dbReference>
<dbReference type="InterPro" id="IPR014729">
    <property type="entry name" value="Rossmann-like_a/b/a_fold"/>
</dbReference>
<dbReference type="PRINTS" id="PR01438">
    <property type="entry name" value="UNVRSLSTRESS"/>
</dbReference>
<accession>A0ABD5VFI2</accession>
<dbReference type="Proteomes" id="UP001596395">
    <property type="component" value="Unassembled WGS sequence"/>
</dbReference>
<dbReference type="PANTHER" id="PTHR46268">
    <property type="entry name" value="STRESS RESPONSE PROTEIN NHAX"/>
    <property type="match status" value="1"/>
</dbReference>
<proteinExistence type="inferred from homology"/>
<dbReference type="PANTHER" id="PTHR46268:SF24">
    <property type="entry name" value="UNIVERSAL STRESS PROTEIN"/>
    <property type="match status" value="1"/>
</dbReference>
<feature type="domain" description="UspA" evidence="2">
    <location>
        <begin position="2"/>
        <end position="142"/>
    </location>
</feature>
<dbReference type="InterPro" id="IPR006016">
    <property type="entry name" value="UspA"/>
</dbReference>
<comment type="similarity">
    <text evidence="1">Belongs to the universal stress protein A family.</text>
</comment>
<evidence type="ECO:0000313" key="4">
    <source>
        <dbReference type="Proteomes" id="UP001596395"/>
    </source>
</evidence>
<reference evidence="3 4" key="1">
    <citation type="journal article" date="2019" name="Int. J. Syst. Evol. Microbiol.">
        <title>The Global Catalogue of Microorganisms (GCM) 10K type strain sequencing project: providing services to taxonomists for standard genome sequencing and annotation.</title>
        <authorList>
            <consortium name="The Broad Institute Genomics Platform"/>
            <consortium name="The Broad Institute Genome Sequencing Center for Infectious Disease"/>
            <person name="Wu L."/>
            <person name="Ma J."/>
        </authorList>
    </citation>
    <scope>NUCLEOTIDE SEQUENCE [LARGE SCALE GENOMIC DNA]</scope>
    <source>
        <strain evidence="3 4">GX26</strain>
    </source>
</reference>
<dbReference type="RefSeq" id="WP_336351141.1">
    <property type="nucleotide sequence ID" value="NZ_JAZAQL010000003.1"/>
</dbReference>
<dbReference type="Gene3D" id="3.40.50.620">
    <property type="entry name" value="HUPs"/>
    <property type="match status" value="1"/>
</dbReference>
<organism evidence="3 4">
    <name type="scientific">Halorubellus litoreus</name>
    <dbReference type="NCBI Taxonomy" id="755308"/>
    <lineage>
        <taxon>Archaea</taxon>
        <taxon>Methanobacteriati</taxon>
        <taxon>Methanobacteriota</taxon>
        <taxon>Stenosarchaea group</taxon>
        <taxon>Halobacteria</taxon>
        <taxon>Halobacteriales</taxon>
        <taxon>Halorubellaceae</taxon>
        <taxon>Halorubellus</taxon>
    </lineage>
</organism>
<evidence type="ECO:0000313" key="3">
    <source>
        <dbReference type="EMBL" id="MFC6954184.1"/>
    </source>
</evidence>
<protein>
    <submittedName>
        <fullName evidence="3">Universal stress protein</fullName>
    </submittedName>
</protein>
<keyword evidence="4" id="KW-1185">Reference proteome</keyword>